<keyword evidence="4 6" id="KW-1133">Transmembrane helix</keyword>
<sequence>MDWFYAINNNRQGPVNPETLARLVSDGTITAETLVWRQGMAKWEPYGEVAAAEGLDVPGQGVDPDSAICAVDGKRYPKREMVEYEGRWISAGNRDVFFQRLREGVPLDTGSIVPGPYGYANFGRRFVAKLLDGFIVYVLNTVLQMLTMPLFASSFMRDPEAIFTYSIIIQLIGIVVGLSYGILFIRKFDATPGKLALGLKVLRANGDKLSIGRIIGRYFSEWLSGLILAIGYLMAAWDDEQRTLHDRICDTRVIKARA</sequence>
<reference evidence="9 10" key="1">
    <citation type="submission" date="2021-08" db="EMBL/GenBank/DDBJ databases">
        <authorList>
            <person name="Zhang D."/>
            <person name="Zhang A."/>
            <person name="Wang L."/>
        </authorList>
    </citation>
    <scope>NUCLEOTIDE SEQUENCE [LARGE SCALE GENOMIC DNA]</scope>
    <source>
        <strain evidence="9 10">WL0086</strain>
    </source>
</reference>
<evidence type="ECO:0000256" key="4">
    <source>
        <dbReference type="ARBA" id="ARBA00022989"/>
    </source>
</evidence>
<dbReference type="EMBL" id="CP139781">
    <property type="protein sequence ID" value="WRQ86595.1"/>
    <property type="molecule type" value="Genomic_DNA"/>
</dbReference>
<dbReference type="InterPro" id="IPR051791">
    <property type="entry name" value="Pra-immunoreactive"/>
</dbReference>
<keyword evidence="3 6" id="KW-0812">Transmembrane</keyword>
<feature type="transmembrane region" description="Helical" evidence="6">
    <location>
        <begin position="134"/>
        <end position="156"/>
    </location>
</feature>
<dbReference type="Proteomes" id="UP000738431">
    <property type="component" value="Chromosome"/>
</dbReference>
<evidence type="ECO:0000256" key="2">
    <source>
        <dbReference type="ARBA" id="ARBA00022475"/>
    </source>
</evidence>
<keyword evidence="10" id="KW-1185">Reference proteome</keyword>
<feature type="domain" description="GYF" evidence="8">
    <location>
        <begin position="3"/>
        <end position="50"/>
    </location>
</feature>
<dbReference type="Pfam" id="PF06271">
    <property type="entry name" value="RDD"/>
    <property type="match status" value="1"/>
</dbReference>
<comment type="subcellular location">
    <subcellularLocation>
        <location evidence="1">Cell membrane</location>
        <topology evidence="1">Multi-pass membrane protein</topology>
    </subcellularLocation>
</comment>
<dbReference type="PANTHER" id="PTHR36115">
    <property type="entry name" value="PROLINE-RICH ANTIGEN HOMOLOG-RELATED"/>
    <property type="match status" value="1"/>
</dbReference>
<feature type="transmembrane region" description="Helical" evidence="6">
    <location>
        <begin position="218"/>
        <end position="237"/>
    </location>
</feature>
<evidence type="ECO:0000259" key="7">
    <source>
        <dbReference type="Pfam" id="PF06271"/>
    </source>
</evidence>
<evidence type="ECO:0000313" key="9">
    <source>
        <dbReference type="EMBL" id="WRQ86595.1"/>
    </source>
</evidence>
<keyword evidence="2" id="KW-1003">Cell membrane</keyword>
<evidence type="ECO:0000256" key="6">
    <source>
        <dbReference type="SAM" id="Phobius"/>
    </source>
</evidence>
<gene>
    <name evidence="9" type="ORF">K1X11_017425</name>
</gene>
<dbReference type="InterPro" id="IPR025640">
    <property type="entry name" value="GYF_2"/>
</dbReference>
<organism evidence="9 10">
    <name type="scientific">Actomonas aquatica</name>
    <dbReference type="NCBI Taxonomy" id="2866162"/>
    <lineage>
        <taxon>Bacteria</taxon>
        <taxon>Pseudomonadati</taxon>
        <taxon>Verrucomicrobiota</taxon>
        <taxon>Opitutia</taxon>
        <taxon>Opitutales</taxon>
        <taxon>Opitutaceae</taxon>
        <taxon>Actomonas</taxon>
    </lineage>
</organism>
<evidence type="ECO:0000256" key="1">
    <source>
        <dbReference type="ARBA" id="ARBA00004651"/>
    </source>
</evidence>
<name>A0ABZ1C8E8_9BACT</name>
<evidence type="ECO:0000256" key="5">
    <source>
        <dbReference type="ARBA" id="ARBA00023136"/>
    </source>
</evidence>
<evidence type="ECO:0000259" key="8">
    <source>
        <dbReference type="Pfam" id="PF14237"/>
    </source>
</evidence>
<dbReference type="RefSeq" id="WP_221033056.1">
    <property type="nucleotide sequence ID" value="NZ_CP139781.1"/>
</dbReference>
<dbReference type="Pfam" id="PF14237">
    <property type="entry name" value="GYF_2"/>
    <property type="match status" value="1"/>
</dbReference>
<accession>A0ABZ1C8E8</accession>
<evidence type="ECO:0000313" key="10">
    <source>
        <dbReference type="Proteomes" id="UP000738431"/>
    </source>
</evidence>
<reference evidence="9 10" key="2">
    <citation type="submission" date="2023-12" db="EMBL/GenBank/DDBJ databases">
        <title>Description of an unclassified Opitutus bacterium of Verrucomicrobiota.</title>
        <authorList>
            <person name="Zhang D.-F."/>
        </authorList>
    </citation>
    <scope>NUCLEOTIDE SEQUENCE [LARGE SCALE GENOMIC DNA]</scope>
    <source>
        <strain evidence="9 10">WL0086</strain>
    </source>
</reference>
<feature type="transmembrane region" description="Helical" evidence="6">
    <location>
        <begin position="162"/>
        <end position="185"/>
    </location>
</feature>
<feature type="domain" description="RDD" evidence="7">
    <location>
        <begin position="119"/>
        <end position="249"/>
    </location>
</feature>
<keyword evidence="5 6" id="KW-0472">Membrane</keyword>
<dbReference type="InterPro" id="IPR010432">
    <property type="entry name" value="RDD"/>
</dbReference>
<proteinExistence type="predicted"/>
<evidence type="ECO:0000256" key="3">
    <source>
        <dbReference type="ARBA" id="ARBA00022692"/>
    </source>
</evidence>
<protein>
    <submittedName>
        <fullName evidence="9">RDD family protein</fullName>
    </submittedName>
</protein>